<proteinExistence type="inferred from homology"/>
<dbReference type="SUPFAM" id="SSF69318">
    <property type="entry name" value="Integrin alpha N-terminal domain"/>
    <property type="match status" value="1"/>
</dbReference>
<feature type="repeat" description="FG-GAP" evidence="14">
    <location>
        <begin position="382"/>
        <end position="442"/>
    </location>
</feature>
<dbReference type="GO" id="GO:0007229">
    <property type="term" value="P:integrin-mediated signaling pathway"/>
    <property type="evidence" value="ECO:0007669"/>
    <property type="project" value="UniProtKB-KW"/>
</dbReference>
<keyword evidence="7" id="KW-0106">Calcium</keyword>
<keyword evidence="19" id="KW-1185">Reference proteome</keyword>
<keyword evidence="5" id="KW-0732">Signal</keyword>
<feature type="domain" description="VWFA" evidence="17">
    <location>
        <begin position="1"/>
        <end position="66"/>
    </location>
</feature>
<dbReference type="Gene3D" id="2.130.10.130">
    <property type="entry name" value="Integrin alpha, N-terminal"/>
    <property type="match status" value="1"/>
</dbReference>
<dbReference type="SMART" id="SM00191">
    <property type="entry name" value="Int_alpha"/>
    <property type="match status" value="4"/>
</dbReference>
<evidence type="ECO:0000256" key="6">
    <source>
        <dbReference type="ARBA" id="ARBA00022737"/>
    </source>
</evidence>
<keyword evidence="11" id="KW-0472">Membrane</keyword>
<dbReference type="GO" id="GO:0009897">
    <property type="term" value="C:external side of plasma membrane"/>
    <property type="evidence" value="ECO:0007669"/>
    <property type="project" value="TreeGrafter"/>
</dbReference>
<evidence type="ECO:0000256" key="3">
    <source>
        <dbReference type="ARBA" id="ARBA00022692"/>
    </source>
</evidence>
<dbReference type="Proteomes" id="UP000700334">
    <property type="component" value="Unassembled WGS sequence"/>
</dbReference>
<dbReference type="GO" id="GO:0005178">
    <property type="term" value="F:integrin binding"/>
    <property type="evidence" value="ECO:0007669"/>
    <property type="project" value="TreeGrafter"/>
</dbReference>
<dbReference type="AlphaFoldDB" id="A0A8J6ACW7"/>
<keyword evidence="4" id="KW-0479">Metal-binding</keyword>
<evidence type="ECO:0000256" key="9">
    <source>
        <dbReference type="ARBA" id="ARBA00022989"/>
    </source>
</evidence>
<dbReference type="Pfam" id="PF20805">
    <property type="entry name" value="Integrin_A_Ig_2"/>
    <property type="match status" value="1"/>
</dbReference>
<dbReference type="PANTHER" id="PTHR23220:SF79">
    <property type="entry name" value="INTEGRIN ALPHA-E"/>
    <property type="match status" value="1"/>
</dbReference>
<gene>
    <name evidence="18" type="ORF">J0S82_012605</name>
</gene>
<evidence type="ECO:0000256" key="8">
    <source>
        <dbReference type="ARBA" id="ARBA00022889"/>
    </source>
</evidence>
<comment type="subcellular location">
    <subcellularLocation>
        <location evidence="1 15">Membrane</location>
        <topology evidence="1 15">Single-pass type I membrane protein</topology>
    </subcellularLocation>
</comment>
<dbReference type="InterPro" id="IPR028994">
    <property type="entry name" value="Integrin_alpha_N"/>
</dbReference>
<keyword evidence="3" id="KW-0812">Transmembrane</keyword>
<dbReference type="PROSITE" id="PS51470">
    <property type="entry name" value="FG_GAP"/>
    <property type="match status" value="3"/>
</dbReference>
<dbReference type="OrthoDB" id="6132182at2759"/>
<evidence type="ECO:0000256" key="12">
    <source>
        <dbReference type="ARBA" id="ARBA00023170"/>
    </source>
</evidence>
<dbReference type="InterPro" id="IPR032695">
    <property type="entry name" value="Integrin_dom_sf"/>
</dbReference>
<evidence type="ECO:0000256" key="11">
    <source>
        <dbReference type="ARBA" id="ARBA00023136"/>
    </source>
</evidence>
<dbReference type="InterPro" id="IPR013517">
    <property type="entry name" value="FG-GAP"/>
</dbReference>
<keyword evidence="13" id="KW-0325">Glycoprotein</keyword>
<dbReference type="GO" id="GO:0007160">
    <property type="term" value="P:cell-matrix adhesion"/>
    <property type="evidence" value="ECO:0007669"/>
    <property type="project" value="TreeGrafter"/>
</dbReference>
<accession>A0A8J6ACW7</accession>
<keyword evidence="8 15" id="KW-0130">Cell adhesion</keyword>
<comment type="caution">
    <text evidence="18">The sequence shown here is derived from an EMBL/GenBank/DDBJ whole genome shotgun (WGS) entry which is preliminary data.</text>
</comment>
<dbReference type="PANTHER" id="PTHR23220">
    <property type="entry name" value="INTEGRIN ALPHA"/>
    <property type="match status" value="1"/>
</dbReference>
<evidence type="ECO:0000259" key="17">
    <source>
        <dbReference type="PROSITE" id="PS50234"/>
    </source>
</evidence>
<evidence type="ECO:0000256" key="16">
    <source>
        <dbReference type="SAM" id="MobiDB-lite"/>
    </source>
</evidence>
<name>A0A8J6ACW7_GALPY</name>
<dbReference type="PROSITE" id="PS50234">
    <property type="entry name" value="VWFA"/>
    <property type="match status" value="1"/>
</dbReference>
<keyword evidence="10 15" id="KW-0401">Integrin</keyword>
<dbReference type="Pfam" id="PF01839">
    <property type="entry name" value="FG-GAP"/>
    <property type="match status" value="2"/>
</dbReference>
<reference evidence="18" key="1">
    <citation type="journal article" date="2021" name="Evol. Appl.">
        <title>The genome of the Pyrenean desman and the effects of bottlenecks and inbreeding on the genomic landscape of an endangered species.</title>
        <authorList>
            <person name="Escoda L."/>
            <person name="Castresana J."/>
        </authorList>
    </citation>
    <scope>NUCLEOTIDE SEQUENCE</scope>
    <source>
        <strain evidence="18">IBE-C5619</strain>
    </source>
</reference>
<keyword evidence="6" id="KW-0677">Repeat</keyword>
<protein>
    <submittedName>
        <fullName evidence="18">Integrin alpha-E</fullName>
    </submittedName>
</protein>
<feature type="region of interest" description="Disordered" evidence="16">
    <location>
        <begin position="257"/>
        <end position="279"/>
    </location>
</feature>
<dbReference type="GO" id="GO:0033627">
    <property type="term" value="P:cell adhesion mediated by integrin"/>
    <property type="evidence" value="ECO:0007669"/>
    <property type="project" value="TreeGrafter"/>
</dbReference>
<dbReference type="Gene3D" id="2.60.40.1460">
    <property type="entry name" value="Integrin domains. Chain A, domain 2"/>
    <property type="match status" value="1"/>
</dbReference>
<dbReference type="GO" id="GO:0046872">
    <property type="term" value="F:metal ion binding"/>
    <property type="evidence" value="ECO:0007669"/>
    <property type="project" value="UniProtKB-KW"/>
</dbReference>
<organism evidence="18 19">
    <name type="scientific">Galemys pyrenaicus</name>
    <name type="common">Iberian desman</name>
    <name type="synonym">Pyrenean desman</name>
    <dbReference type="NCBI Taxonomy" id="202257"/>
    <lineage>
        <taxon>Eukaryota</taxon>
        <taxon>Metazoa</taxon>
        <taxon>Chordata</taxon>
        <taxon>Craniata</taxon>
        <taxon>Vertebrata</taxon>
        <taxon>Euteleostomi</taxon>
        <taxon>Mammalia</taxon>
        <taxon>Eutheria</taxon>
        <taxon>Laurasiatheria</taxon>
        <taxon>Eulipotyphla</taxon>
        <taxon>Talpidae</taxon>
        <taxon>Galemys</taxon>
    </lineage>
</organism>
<comment type="similarity">
    <text evidence="2 15">Belongs to the integrin alpha chain family.</text>
</comment>
<dbReference type="InterPro" id="IPR002035">
    <property type="entry name" value="VWF_A"/>
</dbReference>
<feature type="repeat" description="FG-GAP" evidence="14">
    <location>
        <begin position="181"/>
        <end position="241"/>
    </location>
</feature>
<dbReference type="GO" id="GO:0098609">
    <property type="term" value="P:cell-cell adhesion"/>
    <property type="evidence" value="ECO:0007669"/>
    <property type="project" value="TreeGrafter"/>
</dbReference>
<evidence type="ECO:0000313" key="18">
    <source>
        <dbReference type="EMBL" id="KAG8517126.1"/>
    </source>
</evidence>
<evidence type="ECO:0000256" key="1">
    <source>
        <dbReference type="ARBA" id="ARBA00004479"/>
    </source>
</evidence>
<evidence type="ECO:0000256" key="10">
    <source>
        <dbReference type="ARBA" id="ARBA00023037"/>
    </source>
</evidence>
<evidence type="ECO:0000256" key="15">
    <source>
        <dbReference type="RuleBase" id="RU003762"/>
    </source>
</evidence>
<dbReference type="InterPro" id="IPR000413">
    <property type="entry name" value="Integrin_alpha"/>
</dbReference>
<dbReference type="GO" id="GO:0008305">
    <property type="term" value="C:integrin complex"/>
    <property type="evidence" value="ECO:0007669"/>
    <property type="project" value="InterPro"/>
</dbReference>
<dbReference type="InterPro" id="IPR013519">
    <property type="entry name" value="Int_alpha_beta-p"/>
</dbReference>
<dbReference type="SUPFAM" id="SSF69179">
    <property type="entry name" value="Integrin domains"/>
    <property type="match status" value="1"/>
</dbReference>
<dbReference type="EMBL" id="JAGFMF010011660">
    <property type="protein sequence ID" value="KAG8517126.1"/>
    <property type="molecule type" value="Genomic_DNA"/>
</dbReference>
<dbReference type="Gene3D" id="2.60.40.1510">
    <property type="entry name" value="ntegrin, alpha v. Chain A, domain 3"/>
    <property type="match status" value="1"/>
</dbReference>
<evidence type="ECO:0000256" key="5">
    <source>
        <dbReference type="ARBA" id="ARBA00022729"/>
    </source>
</evidence>
<evidence type="ECO:0000256" key="4">
    <source>
        <dbReference type="ARBA" id="ARBA00022723"/>
    </source>
</evidence>
<keyword evidence="12 15" id="KW-0675">Receptor</keyword>
<sequence>MDPLNLITVINSPQMEGVERFAIGVGAAFNSSKAAQELNLIASDPDDTHAFKVDNYKVLDEMLSKLQQNILRMEGMVGDALHYQLAQIGFSAQILNERTVLLGAVGAFDWSGGVLLYDLQNQQGHFLNQTEAEAKAAPYSYLGYAVAVLHRACRVSCMAGAPRHRQRGAVFELQKEGQEANFMPVLEGEQMGSYFGSELCPVDIDMDGTTDFLLVAAPFYHIHGEEGRVYVYRLNEVGPSPSLPARWGGGSILPWGLGRPAGESEPTSPANRPPGRQRGRYAAPLSQELICSFALQDASFSLAHMLSGSPGFASARFGFAMATVGDVNQDKFTDVAIGAPLEGSGEDDGTSFGTVYIYNGRQSGLNPCPSQRIRASQVAQGLHHFRVSLDSGLHHFGVSLDGGLDVTGDGLADITVGALGQAVVLRSRPVVLLRPSVNFTPEALPIGFSGSVGVSLCFEVGSATTAAESALRGTSLNVTLDVDVAKDRKRWQCSDKGACQRHLGNWSSELHFCQFFQLIPTEAELCEEDCFSNISVKVSYQLHAPEDPGDLPQPVLDFYTEPFALFQVTLPTARTTTCGCSSQRQQEGTGVFLGESVEQGWWGWTIGLILPLSVWLQLPYEKDCENKLFCNADLRLNSTISQQDLVVGFTKELVMNIDVENSGEDSYMTTMTLNYPRNLQFKSIQKPPSSNIQCANPKPAASTLDMNCKIAHPIFKNSSANISVVWQLEEIKFPDRTANITVTVTNSNERKSLVVKNHSLQFRHAFVAHLPKPSVMYVTTSRGSSDRKEFLFNVSA</sequence>
<evidence type="ECO:0000256" key="14">
    <source>
        <dbReference type="PROSITE-ProRule" id="PRU00803"/>
    </source>
</evidence>
<evidence type="ECO:0000313" key="19">
    <source>
        <dbReference type="Proteomes" id="UP000700334"/>
    </source>
</evidence>
<feature type="repeat" description="FG-GAP" evidence="14">
    <location>
        <begin position="303"/>
        <end position="367"/>
    </location>
</feature>
<evidence type="ECO:0000256" key="7">
    <source>
        <dbReference type="ARBA" id="ARBA00022837"/>
    </source>
</evidence>
<evidence type="ECO:0000256" key="13">
    <source>
        <dbReference type="ARBA" id="ARBA00023180"/>
    </source>
</evidence>
<evidence type="ECO:0000256" key="2">
    <source>
        <dbReference type="ARBA" id="ARBA00008054"/>
    </source>
</evidence>
<dbReference type="PRINTS" id="PR01185">
    <property type="entry name" value="INTEGRINA"/>
</dbReference>
<dbReference type="InterPro" id="IPR048285">
    <property type="entry name" value="Integrin_alpha_Ig-like_2"/>
</dbReference>
<keyword evidence="9" id="KW-1133">Transmembrane helix</keyword>